<feature type="signal peptide" evidence="1">
    <location>
        <begin position="1"/>
        <end position="18"/>
    </location>
</feature>
<reference evidence="3" key="1">
    <citation type="journal article" date="2019" name="Int. J. Syst. Evol. Microbiol.">
        <title>The Global Catalogue of Microorganisms (GCM) 10K type strain sequencing project: providing services to taxonomists for standard genome sequencing and annotation.</title>
        <authorList>
            <consortium name="The Broad Institute Genomics Platform"/>
            <consortium name="The Broad Institute Genome Sequencing Center for Infectious Disease"/>
            <person name="Wu L."/>
            <person name="Ma J."/>
        </authorList>
    </citation>
    <scope>NUCLEOTIDE SEQUENCE [LARGE SCALE GENOMIC DNA]</scope>
    <source>
        <strain evidence="3">CCUG 43117</strain>
    </source>
</reference>
<evidence type="ECO:0000256" key="1">
    <source>
        <dbReference type="SAM" id="SignalP"/>
    </source>
</evidence>
<evidence type="ECO:0000313" key="2">
    <source>
        <dbReference type="EMBL" id="MFC5505522.1"/>
    </source>
</evidence>
<evidence type="ECO:0000313" key="3">
    <source>
        <dbReference type="Proteomes" id="UP001596060"/>
    </source>
</evidence>
<dbReference type="Proteomes" id="UP001596060">
    <property type="component" value="Unassembled WGS sequence"/>
</dbReference>
<comment type="caution">
    <text evidence="2">The sequence shown here is derived from an EMBL/GenBank/DDBJ whole genome shotgun (WGS) entry which is preliminary data.</text>
</comment>
<keyword evidence="3" id="KW-1185">Reference proteome</keyword>
<sequence length="135" mass="14787">MRMIVAVVALLSGTVAQAQTIPLTCQGEFKIYRPSRTDADVPAGSGSVDLARKRFNSPVGNFNIATVSDGAAEIRDSFVDKTGRRLIVRGNFDRTSGKVWIMWLTEQAAHRFDTNQNAGAEMYASMLCGRANRVF</sequence>
<keyword evidence="1" id="KW-0732">Signal</keyword>
<proteinExistence type="predicted"/>
<organism evidence="2 3">
    <name type="scientific">Bosea massiliensis</name>
    <dbReference type="NCBI Taxonomy" id="151419"/>
    <lineage>
        <taxon>Bacteria</taxon>
        <taxon>Pseudomonadati</taxon>
        <taxon>Pseudomonadota</taxon>
        <taxon>Alphaproteobacteria</taxon>
        <taxon>Hyphomicrobiales</taxon>
        <taxon>Boseaceae</taxon>
        <taxon>Bosea</taxon>
    </lineage>
</organism>
<protein>
    <submittedName>
        <fullName evidence="2">Uncharacterized protein</fullName>
    </submittedName>
</protein>
<feature type="chain" id="PRO_5046321248" evidence="1">
    <location>
        <begin position="19"/>
        <end position="135"/>
    </location>
</feature>
<dbReference type="RefSeq" id="WP_068078845.1">
    <property type="nucleotide sequence ID" value="NZ_JBHSLU010000017.1"/>
</dbReference>
<gene>
    <name evidence="2" type="ORF">ACFPN9_09660</name>
</gene>
<dbReference type="EMBL" id="JBHSLU010000017">
    <property type="protein sequence ID" value="MFC5505522.1"/>
    <property type="molecule type" value="Genomic_DNA"/>
</dbReference>
<accession>A0ABW0P2A4</accession>
<name>A0ABW0P2A4_9HYPH</name>